<feature type="domain" description="Nucleotidyl transferase" evidence="3">
    <location>
        <begin position="2"/>
        <end position="230"/>
    </location>
</feature>
<dbReference type="Gene3D" id="2.160.10.10">
    <property type="entry name" value="Hexapeptide repeat proteins"/>
    <property type="match status" value="1"/>
</dbReference>
<dbReference type="InterPro" id="IPR056729">
    <property type="entry name" value="GMPPB_C"/>
</dbReference>
<dbReference type="AlphaFoldDB" id="M0IVG1"/>
<evidence type="ECO:0000256" key="2">
    <source>
        <dbReference type="ARBA" id="ARBA00013414"/>
    </source>
</evidence>
<comment type="similarity">
    <text evidence="1">Belongs to the transferase hexapeptide repeat family.</text>
</comment>
<sequence length="387" mass="41677">MKAIILAAGEGTRLRPLTQARPKAMLPIGDKPLLEHIVEAIKAASVDEIIIVVGHKRERIQNHFQNGDDWGVDIQYVVQENPRGTGDALLEAEHAVSGDCIVINGDRIVEPELIERLIERHRTTNDACLAITEVEDPTQHGSVSVQTGHVTDIKEKPEEHEVQSNLINAGVYAFGPEIFAAIRRTDHYGELRLTDTLREYIQDHPLHAVHYDGLWLELSRLWDLLSVNSGVLAKNNSMVAASASISEDATVGEPVVVGEHSRIQPGARVFRDVVIGDNVTIGANAVVTNAVILEDTVIKPGAVISDCIIGAGSEVGPLTAIEGGHSDVRVDDELYTDVRFGGLIGDNVRMKGNVTVEPGTIVGNNARVESGATLTGQVPGDANVFRG</sequence>
<dbReference type="OrthoDB" id="15372at2157"/>
<evidence type="ECO:0000313" key="6">
    <source>
        <dbReference type="EMBL" id="QCQ73922.1"/>
    </source>
</evidence>
<dbReference type="GO" id="GO:0016740">
    <property type="term" value="F:transferase activity"/>
    <property type="evidence" value="ECO:0007669"/>
    <property type="project" value="UniProtKB-KW"/>
</dbReference>
<evidence type="ECO:0000313" key="5">
    <source>
        <dbReference type="EMBL" id="ELZ99798.1"/>
    </source>
</evidence>
<name>M0IVG1_HALMT</name>
<accession>M0IVG1</accession>
<dbReference type="InterPro" id="IPR050486">
    <property type="entry name" value="Mannose-1P_guanyltransferase"/>
</dbReference>
<organism evidence="5 7">
    <name type="scientific">Haloferax mediterranei (strain ATCC 33500 / DSM 1411 / JCM 8866 / NBRC 14739 / NCIMB 2177 / R-4)</name>
    <name type="common">Halobacterium mediterranei</name>
    <dbReference type="NCBI Taxonomy" id="523841"/>
    <lineage>
        <taxon>Archaea</taxon>
        <taxon>Methanobacteriati</taxon>
        <taxon>Methanobacteriota</taxon>
        <taxon>Stenosarchaea group</taxon>
        <taxon>Halobacteria</taxon>
        <taxon>Halobacteriales</taxon>
        <taxon>Haloferacaceae</taxon>
        <taxon>Haloferax</taxon>
    </lineage>
</organism>
<gene>
    <name evidence="5" type="ORF">C439_12519</name>
    <name evidence="6" type="ORF">E6P09_00975</name>
</gene>
<keyword evidence="5" id="KW-0808">Transferase</keyword>
<dbReference type="EMBL" id="AOLO01000010">
    <property type="protein sequence ID" value="ELZ99798.1"/>
    <property type="molecule type" value="Genomic_DNA"/>
</dbReference>
<dbReference type="PATRIC" id="fig|523841.21.peg.2526"/>
<reference evidence="5 7" key="1">
    <citation type="journal article" date="2014" name="PLoS Genet.">
        <title>Phylogenetically driven sequencing of extremely halophilic archaea reveals strategies for static and dynamic osmo-response.</title>
        <authorList>
            <person name="Becker E.A."/>
            <person name="Seitzer P.M."/>
            <person name="Tritt A."/>
            <person name="Larsen D."/>
            <person name="Krusor M."/>
            <person name="Yao A.I."/>
            <person name="Wu D."/>
            <person name="Madern D."/>
            <person name="Eisen J.A."/>
            <person name="Darling A.E."/>
            <person name="Facciotti M.T."/>
        </authorList>
    </citation>
    <scope>NUCLEOTIDE SEQUENCE [LARGE SCALE GENOMIC DNA]</scope>
    <source>
        <strain evidence="5">ATCC 33500</strain>
        <strain evidence="7">ATCC 33500 / DSM 1411 / JCM 8866 / NBRC 14739 / NCIMB 2177 / R-4</strain>
    </source>
</reference>
<dbReference type="InterPro" id="IPR011004">
    <property type="entry name" value="Trimer_LpxA-like_sf"/>
</dbReference>
<dbReference type="CDD" id="cd04181">
    <property type="entry name" value="NTP_transferase"/>
    <property type="match status" value="1"/>
</dbReference>
<feature type="domain" description="Mannose-1-phosphate guanyltransferase C-terminal" evidence="4">
    <location>
        <begin position="261"/>
        <end position="335"/>
    </location>
</feature>
<dbReference type="InterPro" id="IPR005835">
    <property type="entry name" value="NTP_transferase_dom"/>
</dbReference>
<dbReference type="PANTHER" id="PTHR22572">
    <property type="entry name" value="SUGAR-1-PHOSPHATE GUANYL TRANSFERASE"/>
    <property type="match status" value="1"/>
</dbReference>
<reference evidence="6 8" key="2">
    <citation type="submission" date="2019-04" db="EMBL/GenBank/DDBJ databases">
        <title>Methylomes of two halophilic Archaea, Haloarcula marismortui and Haloferax mediterranei.</title>
        <authorList>
            <person name="DasSarma S."/>
            <person name="DasSarma P."/>
            <person name="DasSarma S."/>
            <person name="Fomenkov A."/>
            <person name="Vincze T."/>
            <person name="Anton B.P."/>
            <person name="Roberts R.J."/>
        </authorList>
    </citation>
    <scope>NUCLEOTIDE SEQUENCE [LARGE SCALE GENOMIC DNA]</scope>
    <source>
        <strain evidence="6">ATCC 33500</strain>
        <strain evidence="8">ATCC 33500 / DSM 1411 / JCM 8866 / NBRC 14739 / NCIMB 2177 / R-4</strain>
    </source>
</reference>
<dbReference type="PaxDb" id="523841-HFX_2144"/>
<evidence type="ECO:0000313" key="7">
    <source>
        <dbReference type="Proteomes" id="UP000011603"/>
    </source>
</evidence>
<dbReference type="Pfam" id="PF00483">
    <property type="entry name" value="NTP_transferase"/>
    <property type="match status" value="1"/>
</dbReference>
<dbReference type="RefSeq" id="WP_004059553.1">
    <property type="nucleotide sequence ID" value="NC_017941.2"/>
</dbReference>
<dbReference type="SUPFAM" id="SSF53448">
    <property type="entry name" value="Nucleotide-diphospho-sugar transferases"/>
    <property type="match status" value="1"/>
</dbReference>
<evidence type="ECO:0000313" key="8">
    <source>
        <dbReference type="Proteomes" id="UP000299011"/>
    </source>
</evidence>
<dbReference type="EMBL" id="CP039139">
    <property type="protein sequence ID" value="QCQ73922.1"/>
    <property type="molecule type" value="Genomic_DNA"/>
</dbReference>
<dbReference type="Gene3D" id="3.90.550.10">
    <property type="entry name" value="Spore Coat Polysaccharide Biosynthesis Protein SpsA, Chain A"/>
    <property type="match status" value="1"/>
</dbReference>
<dbReference type="Pfam" id="PF25087">
    <property type="entry name" value="GMPPB_C"/>
    <property type="match status" value="1"/>
</dbReference>
<keyword evidence="7" id="KW-1185">Reference proteome</keyword>
<dbReference type="Pfam" id="PF14602">
    <property type="entry name" value="Hexapep_2"/>
    <property type="match status" value="1"/>
</dbReference>
<evidence type="ECO:0000259" key="3">
    <source>
        <dbReference type="Pfam" id="PF00483"/>
    </source>
</evidence>
<dbReference type="InterPro" id="IPR029044">
    <property type="entry name" value="Nucleotide-diphossugar_trans"/>
</dbReference>
<dbReference type="Proteomes" id="UP000299011">
    <property type="component" value="Chromosome"/>
</dbReference>
<protein>
    <recommendedName>
        <fullName evidence="2">Bifunctional protein GlmU</fullName>
    </recommendedName>
</protein>
<proteinExistence type="inferred from homology"/>
<evidence type="ECO:0000256" key="1">
    <source>
        <dbReference type="ARBA" id="ARBA00007274"/>
    </source>
</evidence>
<dbReference type="GeneID" id="40154946"/>
<dbReference type="Proteomes" id="UP000011603">
    <property type="component" value="Unassembled WGS sequence"/>
</dbReference>
<dbReference type="InterPro" id="IPR001451">
    <property type="entry name" value="Hexapep"/>
</dbReference>
<evidence type="ECO:0000259" key="4">
    <source>
        <dbReference type="Pfam" id="PF25087"/>
    </source>
</evidence>
<dbReference type="SUPFAM" id="SSF51161">
    <property type="entry name" value="Trimeric LpxA-like enzymes"/>
    <property type="match status" value="1"/>
</dbReference>